<accession>A0AA38GI28</accession>
<gene>
    <name evidence="11" type="ORF">KI387_018231</name>
</gene>
<dbReference type="AlphaFoldDB" id="A0AA38GI28"/>
<organism evidence="11 12">
    <name type="scientific">Taxus chinensis</name>
    <name type="common">Chinese yew</name>
    <name type="synonym">Taxus wallichiana var. chinensis</name>
    <dbReference type="NCBI Taxonomy" id="29808"/>
    <lineage>
        <taxon>Eukaryota</taxon>
        <taxon>Viridiplantae</taxon>
        <taxon>Streptophyta</taxon>
        <taxon>Embryophyta</taxon>
        <taxon>Tracheophyta</taxon>
        <taxon>Spermatophyta</taxon>
        <taxon>Pinopsida</taxon>
        <taxon>Pinidae</taxon>
        <taxon>Conifers II</taxon>
        <taxon>Cupressales</taxon>
        <taxon>Taxaceae</taxon>
        <taxon>Taxus</taxon>
    </lineage>
</organism>
<feature type="domain" description="Rrn7/TAF1B N-terminal cyclin" evidence="10">
    <location>
        <begin position="18"/>
        <end position="158"/>
    </location>
</feature>
<dbReference type="GO" id="GO:0070860">
    <property type="term" value="C:RNA polymerase I core factor complex"/>
    <property type="evidence" value="ECO:0007669"/>
    <property type="project" value="InterPro"/>
</dbReference>
<keyword evidence="6" id="KW-0805">Transcription regulation</keyword>
<dbReference type="InterPro" id="IPR033599">
    <property type="entry name" value="TAF1B/Rrn7"/>
</dbReference>
<evidence type="ECO:0000259" key="10">
    <source>
        <dbReference type="Pfam" id="PF20644"/>
    </source>
</evidence>
<keyword evidence="12" id="KW-1185">Reference proteome</keyword>
<evidence type="ECO:0000256" key="5">
    <source>
        <dbReference type="ARBA" id="ARBA00022833"/>
    </source>
</evidence>
<keyword evidence="9" id="KW-0539">Nucleus</keyword>
<name>A0AA38GI28_TAXCH</name>
<evidence type="ECO:0000256" key="2">
    <source>
        <dbReference type="ARBA" id="ARBA00006899"/>
    </source>
</evidence>
<dbReference type="Proteomes" id="UP000824469">
    <property type="component" value="Unassembled WGS sequence"/>
</dbReference>
<reference evidence="11 12" key="1">
    <citation type="journal article" date="2021" name="Nat. Plants">
        <title>The Taxus genome provides insights into paclitaxel biosynthesis.</title>
        <authorList>
            <person name="Xiong X."/>
            <person name="Gou J."/>
            <person name="Liao Q."/>
            <person name="Li Y."/>
            <person name="Zhou Q."/>
            <person name="Bi G."/>
            <person name="Li C."/>
            <person name="Du R."/>
            <person name="Wang X."/>
            <person name="Sun T."/>
            <person name="Guo L."/>
            <person name="Liang H."/>
            <person name="Lu P."/>
            <person name="Wu Y."/>
            <person name="Zhang Z."/>
            <person name="Ro D.K."/>
            <person name="Shang Y."/>
            <person name="Huang S."/>
            <person name="Yan J."/>
        </authorList>
    </citation>
    <scope>NUCLEOTIDE SEQUENCE [LARGE SCALE GENOMIC DNA]</scope>
    <source>
        <strain evidence="11">Ta-2019</strain>
    </source>
</reference>
<keyword evidence="4" id="KW-0863">Zinc-finger</keyword>
<dbReference type="Pfam" id="PF20644">
    <property type="entry name" value="Rrn7_cyclin_N"/>
    <property type="match status" value="1"/>
</dbReference>
<comment type="similarity">
    <text evidence="2">Belongs to the RRN7/TAF1B family.</text>
</comment>
<keyword evidence="5" id="KW-0862">Zinc</keyword>
<proteinExistence type="inferred from homology"/>
<evidence type="ECO:0000256" key="6">
    <source>
        <dbReference type="ARBA" id="ARBA00023015"/>
    </source>
</evidence>
<evidence type="ECO:0000256" key="1">
    <source>
        <dbReference type="ARBA" id="ARBA00004604"/>
    </source>
</evidence>
<comment type="caution">
    <text evidence="11">The sequence shown here is derived from an EMBL/GenBank/DDBJ whole genome shotgun (WGS) entry which is preliminary data.</text>
</comment>
<dbReference type="OMA" id="HIREYYV"/>
<keyword evidence="7" id="KW-0238">DNA-binding</keyword>
<keyword evidence="3" id="KW-0479">Metal-binding</keyword>
<evidence type="ECO:0000256" key="8">
    <source>
        <dbReference type="ARBA" id="ARBA00023163"/>
    </source>
</evidence>
<dbReference type="GO" id="GO:0008270">
    <property type="term" value="F:zinc ion binding"/>
    <property type="evidence" value="ECO:0007669"/>
    <property type="project" value="UniProtKB-KW"/>
</dbReference>
<evidence type="ECO:0000256" key="7">
    <source>
        <dbReference type="ARBA" id="ARBA00023125"/>
    </source>
</evidence>
<sequence length="183" mass="20767">MDPETLASQLKEKYLDGMQMMIQMQCEALVEKFGVSPLICGVAGPIWLHFVASTHVLEQGWANESLQVADALHGDLKERDQDYKSKYQKSKKFKAEPRSSLYGKKTQIIWARSIKDRIRLTISLAISFLACHTAREAVLPTDVIKWALEGKLPYLAAFVNIEKMLSSVSQQWPLSPKYLLRPT</sequence>
<dbReference type="PANTHER" id="PTHR31576:SF2">
    <property type="entry name" value="TATA BOX-BINDING PROTEIN-ASSOCIATED FACTOR RNA POLYMERASE I SUBUNIT B"/>
    <property type="match status" value="1"/>
</dbReference>
<dbReference type="GO" id="GO:0042790">
    <property type="term" value="P:nucleolar large rRNA transcription by RNA polymerase I"/>
    <property type="evidence" value="ECO:0007669"/>
    <property type="project" value="TreeGrafter"/>
</dbReference>
<evidence type="ECO:0000256" key="9">
    <source>
        <dbReference type="ARBA" id="ARBA00023242"/>
    </source>
</evidence>
<dbReference type="GO" id="GO:0001164">
    <property type="term" value="F:RNA polymerase I core promoter sequence-specific DNA binding"/>
    <property type="evidence" value="ECO:0007669"/>
    <property type="project" value="InterPro"/>
</dbReference>
<evidence type="ECO:0000256" key="3">
    <source>
        <dbReference type="ARBA" id="ARBA00022723"/>
    </source>
</evidence>
<dbReference type="PANTHER" id="PTHR31576">
    <property type="entry name" value="TATA BOX-BINDING PROTEIN-ASSOCIATED FACTOR RNA POLYMERASE I SUBUNIT B"/>
    <property type="match status" value="1"/>
</dbReference>
<evidence type="ECO:0000256" key="4">
    <source>
        <dbReference type="ARBA" id="ARBA00022771"/>
    </source>
</evidence>
<protein>
    <recommendedName>
        <fullName evidence="10">Rrn7/TAF1B N-terminal cyclin domain-containing protein</fullName>
    </recommendedName>
</protein>
<evidence type="ECO:0000313" key="12">
    <source>
        <dbReference type="Proteomes" id="UP000824469"/>
    </source>
</evidence>
<comment type="subcellular location">
    <subcellularLocation>
        <location evidence="1">Nucleus</location>
        <location evidence="1">Nucleolus</location>
    </subcellularLocation>
</comment>
<dbReference type="EMBL" id="JAHRHJ020000003">
    <property type="protein sequence ID" value="KAH9323592.1"/>
    <property type="molecule type" value="Genomic_DNA"/>
</dbReference>
<keyword evidence="8" id="KW-0804">Transcription</keyword>
<evidence type="ECO:0000313" key="11">
    <source>
        <dbReference type="EMBL" id="KAH9323592.1"/>
    </source>
</evidence>
<dbReference type="InterPro" id="IPR048540">
    <property type="entry name" value="Rrn7_cyclin_N"/>
</dbReference>